<dbReference type="STRING" id="411467.BACCAP_04167"/>
<evidence type="ECO:0000259" key="2">
    <source>
        <dbReference type="Pfam" id="PF26468"/>
    </source>
</evidence>
<dbReference type="RefSeq" id="WP_006574644.1">
    <property type="nucleotide sequence ID" value="NZ_AAXG02000045.1"/>
</dbReference>
<accession>A6P101</accession>
<evidence type="ECO:0008006" key="5">
    <source>
        <dbReference type="Google" id="ProtNLM"/>
    </source>
</evidence>
<protein>
    <recommendedName>
        <fullName evidence="5">GIY-YIG domain-containing protein</fullName>
    </recommendedName>
</protein>
<evidence type="ECO:0000313" key="3">
    <source>
        <dbReference type="EMBL" id="EDM98022.1"/>
    </source>
</evidence>
<feature type="domain" description="DUF6884" evidence="1">
    <location>
        <begin position="3"/>
        <end position="133"/>
    </location>
</feature>
<proteinExistence type="predicted"/>
<dbReference type="Proteomes" id="UP000003639">
    <property type="component" value="Unassembled WGS sequence"/>
</dbReference>
<organism evidence="3 4">
    <name type="scientific">Pseudoflavonifractor capillosus ATCC 29799</name>
    <dbReference type="NCBI Taxonomy" id="411467"/>
    <lineage>
        <taxon>Bacteria</taxon>
        <taxon>Bacillati</taxon>
        <taxon>Bacillota</taxon>
        <taxon>Clostridia</taxon>
        <taxon>Eubacteriales</taxon>
        <taxon>Oscillospiraceae</taxon>
        <taxon>Pseudoflavonifractor</taxon>
    </lineage>
</organism>
<evidence type="ECO:0000259" key="1">
    <source>
        <dbReference type="Pfam" id="PF21818"/>
    </source>
</evidence>
<dbReference type="InterPro" id="IPR058782">
    <property type="entry name" value="GIY_YIG_3"/>
</dbReference>
<dbReference type="Pfam" id="PF21818">
    <property type="entry name" value="DUF6884"/>
    <property type="match status" value="1"/>
</dbReference>
<dbReference type="AlphaFoldDB" id="A6P101"/>
<evidence type="ECO:0000313" key="4">
    <source>
        <dbReference type="Proteomes" id="UP000003639"/>
    </source>
</evidence>
<dbReference type="EMBL" id="AAXG02000045">
    <property type="protein sequence ID" value="EDM98022.1"/>
    <property type="molecule type" value="Genomic_DNA"/>
</dbReference>
<keyword evidence="4" id="KW-1185">Reference proteome</keyword>
<reference evidence="3 4" key="2">
    <citation type="submission" date="2007-06" db="EMBL/GenBank/DDBJ databases">
        <title>Draft genome sequence of Pseudoflavonifractor capillosus ATCC 29799.</title>
        <authorList>
            <person name="Sudarsanam P."/>
            <person name="Ley R."/>
            <person name="Guruge J."/>
            <person name="Turnbaugh P.J."/>
            <person name="Mahowald M."/>
            <person name="Liep D."/>
            <person name="Gordon J."/>
        </authorList>
    </citation>
    <scope>NUCLEOTIDE SEQUENCE [LARGE SCALE GENOMIC DNA]</scope>
    <source>
        <strain evidence="3 4">ATCC 29799</strain>
    </source>
</reference>
<gene>
    <name evidence="3" type="ORF">BACCAP_04167</name>
</gene>
<name>A6P101_9FIRM</name>
<sequence>MKIALISCSKLKADHPCPARELYAPSQLFSLSYQYAKRNTDAVYILSAKYGLLAESDVIAPYDLTLSHLPEHRQRDWADYVLTQMRERFDLEQDTFLILAGRNYYQHLLPHLPHTDLPLGNLPLGVRIAFLQRQLAGSAPCVSDSRCLRLHQLLTALPRYTWEEIGAVPFRNGIYLVFEAGETYHGMPRIVRVGTHKSSDRLRQRLRDHFVRENHNGSIFRKNIGKALLNQTGDPYLAVWSLDTSRPPCKGMEDPHREREVEQEVSRYLRTHMTFSVVEVETREQRLRLEEGIIASLHQAEDFQASSSWLGRFSPEKEIRESGMWLKQGLDGVPLADEELEALECRLSGISPSAIPAPVRFQASQAVQAAQKVGTAEIVRYILRTLAQYQTQGETSCMLISGEIHKAMGLNNKMPSVCRAMYQVMGPGDIVVHTTPSGKSSTIQICYQLAGRSFQIK</sequence>
<comment type="caution">
    <text evidence="3">The sequence shown here is derived from an EMBL/GenBank/DDBJ whole genome shotgun (WGS) entry which is preliminary data.</text>
</comment>
<reference evidence="3 4" key="1">
    <citation type="submission" date="2007-04" db="EMBL/GenBank/DDBJ databases">
        <authorList>
            <person name="Fulton L."/>
            <person name="Clifton S."/>
            <person name="Fulton B."/>
            <person name="Xu J."/>
            <person name="Minx P."/>
            <person name="Pepin K.H."/>
            <person name="Johnson M."/>
            <person name="Thiruvilangam P."/>
            <person name="Bhonagiri V."/>
            <person name="Nash W.E."/>
            <person name="Mardis E.R."/>
            <person name="Wilson R.K."/>
        </authorList>
    </citation>
    <scope>NUCLEOTIDE SEQUENCE [LARGE SCALE GENOMIC DNA]</scope>
    <source>
        <strain evidence="3 4">ATCC 29799</strain>
    </source>
</reference>
<dbReference type="Pfam" id="PF26468">
    <property type="entry name" value="GIY_YIG_3"/>
    <property type="match status" value="1"/>
</dbReference>
<dbReference type="eggNOG" id="ENOG5032BZC">
    <property type="taxonomic scope" value="Bacteria"/>
</dbReference>
<feature type="domain" description="GIY-YIG" evidence="2">
    <location>
        <begin position="171"/>
        <end position="329"/>
    </location>
</feature>
<dbReference type="InterPro" id="IPR049251">
    <property type="entry name" value="DUF6884"/>
</dbReference>
<dbReference type="OrthoDB" id="1550740at2"/>